<keyword evidence="3" id="KW-1185">Reference proteome</keyword>
<reference evidence="2" key="1">
    <citation type="submission" date="2022-08" db="EMBL/GenBank/DDBJ databases">
        <authorList>
            <person name="Tian L."/>
        </authorList>
    </citation>
    <scope>NUCLEOTIDE SEQUENCE</scope>
    <source>
        <strain evidence="2">CM253</strain>
        <plasmid evidence="2">pshk1</plasmid>
    </source>
</reference>
<dbReference type="InterPro" id="IPR051396">
    <property type="entry name" value="Bact_Antivir_Def_Nuclease"/>
</dbReference>
<feature type="domain" description="AAA+ ATPase" evidence="1">
    <location>
        <begin position="1"/>
        <end position="278"/>
    </location>
</feature>
<sequence>MTLFIGPNNCGKSLLLRELSTQIGRTVTGNFRWIQQSGVRCTREGTGAEFLNWLTERGIRRWSPQAGDAAHFRTGPGQSMPENSLSDWWERDHLDSFLGLLTSAQWTDDRLHVAAEDGLWDPADPGNSPVQQLWEDPEREKAFSDLMERAFNEPVVVDRCGGPTIALRVGDPKVTEVTLPPAPEVIAAFRALPHVREQGDGFKAFTQILLHTMIRPTPVVIIDEPEAFLHPPQARLLGRMLASLSGPSQVFVATHSADFLAGVLDAETDRELALVRLDRSAAVPSAKILEPGIVRELLRTPLLRYSNIVSGLFHDRVVLCESEGDCQFYAATFDITNDDSKPENTHFLHTNGKVRLADTARRLRECGIPTAVIADLDLLNDKTVARRAFEALNARHTDLQSLASDVKTLNEYTGRDVKTITIKAFRETISTLLEKKRGEWALPAHVAAEVKKLIASSSGWDDLKLSGVKHLAGSNDAYKAAKRLVTASARLGLFLVPCGELESWVPDVPRGDKQRWLTEVFEIPENPEGREPWYSQPSQELRDFCQDIRTYLNPKRP</sequence>
<evidence type="ECO:0000313" key="2">
    <source>
        <dbReference type="EMBL" id="UUY52736.1"/>
    </source>
</evidence>
<organism evidence="2 3">
    <name type="scientific">Streptomyces yangpuensis</name>
    <dbReference type="NCBI Taxonomy" id="1648182"/>
    <lineage>
        <taxon>Bacteria</taxon>
        <taxon>Bacillati</taxon>
        <taxon>Actinomycetota</taxon>
        <taxon>Actinomycetes</taxon>
        <taxon>Kitasatosporales</taxon>
        <taxon>Streptomycetaceae</taxon>
        <taxon>Streptomyces</taxon>
    </lineage>
</organism>
<proteinExistence type="predicted"/>
<protein>
    <submittedName>
        <fullName evidence="2">AAA family ATPase</fullName>
    </submittedName>
</protein>
<dbReference type="InterPro" id="IPR003593">
    <property type="entry name" value="AAA+_ATPase"/>
</dbReference>
<dbReference type="Proteomes" id="UP001057738">
    <property type="component" value="Plasmid pshk1"/>
</dbReference>
<accession>A0ABY5Q8F8</accession>
<gene>
    <name evidence="2" type="ORF">NRK68_36390</name>
</gene>
<dbReference type="InterPro" id="IPR003959">
    <property type="entry name" value="ATPase_AAA_core"/>
</dbReference>
<evidence type="ECO:0000313" key="3">
    <source>
        <dbReference type="Proteomes" id="UP001057738"/>
    </source>
</evidence>
<dbReference type="InterPro" id="IPR027417">
    <property type="entry name" value="P-loop_NTPase"/>
</dbReference>
<dbReference type="Pfam" id="PF13304">
    <property type="entry name" value="AAA_21"/>
    <property type="match status" value="1"/>
</dbReference>
<dbReference type="EMBL" id="CP102517">
    <property type="protein sequence ID" value="UUY52736.1"/>
    <property type="molecule type" value="Genomic_DNA"/>
</dbReference>
<evidence type="ECO:0000259" key="1">
    <source>
        <dbReference type="SMART" id="SM00382"/>
    </source>
</evidence>
<name>A0ABY5Q8F8_9ACTN</name>
<dbReference type="PANTHER" id="PTHR43581:SF4">
    <property type="entry name" value="ATP_GTP PHOSPHATASE"/>
    <property type="match status" value="1"/>
</dbReference>
<geneLocation type="plasmid" evidence="2 3">
    <name>pshk1</name>
</geneLocation>
<dbReference type="SMART" id="SM00382">
    <property type="entry name" value="AAA"/>
    <property type="match status" value="1"/>
</dbReference>
<dbReference type="SUPFAM" id="SSF52540">
    <property type="entry name" value="P-loop containing nucleoside triphosphate hydrolases"/>
    <property type="match status" value="1"/>
</dbReference>
<dbReference type="Gene3D" id="3.40.50.300">
    <property type="entry name" value="P-loop containing nucleotide triphosphate hydrolases"/>
    <property type="match status" value="1"/>
</dbReference>
<dbReference type="PANTHER" id="PTHR43581">
    <property type="entry name" value="ATP/GTP PHOSPHATASE"/>
    <property type="match status" value="1"/>
</dbReference>
<dbReference type="InterPro" id="IPR034139">
    <property type="entry name" value="TOPRIM_OLD"/>
</dbReference>
<dbReference type="Pfam" id="PF20469">
    <property type="entry name" value="OLD-like_TOPRIM"/>
    <property type="match status" value="1"/>
</dbReference>
<dbReference type="RefSeq" id="WP_257858435.1">
    <property type="nucleotide sequence ID" value="NZ_CP102517.1"/>
</dbReference>
<dbReference type="GeneID" id="95579017"/>
<keyword evidence="2" id="KW-0614">Plasmid</keyword>